<keyword evidence="7" id="KW-0325">Glycoprotein</keyword>
<dbReference type="Gene3D" id="3.30.465.10">
    <property type="match status" value="1"/>
</dbReference>
<comment type="cofactor">
    <cofactor evidence="1">
        <name>FAD</name>
        <dbReference type="ChEBI" id="CHEBI:57692"/>
    </cofactor>
</comment>
<keyword evidence="11" id="KW-1185">Reference proteome</keyword>
<evidence type="ECO:0000256" key="4">
    <source>
        <dbReference type="ARBA" id="ARBA00022729"/>
    </source>
</evidence>
<organism evidence="10 11">
    <name type="scientific">Thalictrum thalictroides</name>
    <name type="common">Rue-anemone</name>
    <name type="synonym">Anemone thalictroides</name>
    <dbReference type="NCBI Taxonomy" id="46969"/>
    <lineage>
        <taxon>Eukaryota</taxon>
        <taxon>Viridiplantae</taxon>
        <taxon>Streptophyta</taxon>
        <taxon>Embryophyta</taxon>
        <taxon>Tracheophyta</taxon>
        <taxon>Spermatophyta</taxon>
        <taxon>Magnoliopsida</taxon>
        <taxon>Ranunculales</taxon>
        <taxon>Ranunculaceae</taxon>
        <taxon>Thalictroideae</taxon>
        <taxon>Thalictrum</taxon>
    </lineage>
</organism>
<reference evidence="10 11" key="1">
    <citation type="submission" date="2020-06" db="EMBL/GenBank/DDBJ databases">
        <title>Transcriptomic and genomic resources for Thalictrum thalictroides and T. hernandezii: Facilitating candidate gene discovery in an emerging model plant lineage.</title>
        <authorList>
            <person name="Arias T."/>
            <person name="Riano-Pachon D.M."/>
            <person name="Di Stilio V.S."/>
        </authorList>
    </citation>
    <scope>NUCLEOTIDE SEQUENCE [LARGE SCALE GENOMIC DNA]</scope>
    <source>
        <strain evidence="11">cv. WT478/WT964</strain>
        <tissue evidence="10">Leaves</tissue>
    </source>
</reference>
<dbReference type="InterPro" id="IPR016166">
    <property type="entry name" value="FAD-bd_PCMH"/>
</dbReference>
<dbReference type="PROSITE" id="PS51387">
    <property type="entry name" value="FAD_PCMH"/>
    <property type="match status" value="1"/>
</dbReference>
<dbReference type="InterPro" id="IPR016167">
    <property type="entry name" value="FAD-bd_PCMH_sub1"/>
</dbReference>
<dbReference type="Gene3D" id="3.40.462.20">
    <property type="match status" value="1"/>
</dbReference>
<feature type="chain" id="PRO_5029511383" evidence="8">
    <location>
        <begin position="25"/>
        <end position="535"/>
    </location>
</feature>
<evidence type="ECO:0000256" key="6">
    <source>
        <dbReference type="ARBA" id="ARBA00023157"/>
    </source>
</evidence>
<keyword evidence="5" id="KW-0274">FAD</keyword>
<dbReference type="FunFam" id="3.30.43.10:FF:000004">
    <property type="entry name" value="Berberine bridge enzyme-like 15"/>
    <property type="match status" value="1"/>
</dbReference>
<sequence length="535" mass="59587">MGFTSLLIHLLFLFSSYLLTATAAASTSKNFLQCLSKNSDTSSSITTIVYSPTNSSYTSVLEFSIQNLMFISSTTPKPQFIITPTLESHIQAAVICSKKHGYLIRVRSGGHDYEGLSYISYKPFIVIDLVNFQDINVNIKDNTAWVQAGATVGQVYYRIAKQSSTHGFPAGVCTTMGVGGHIGGGGIGFLMRKYGLSADNILDAYFIDVNGKLLNRKSMGEDVFWAIRGGGGASFGVIVAWKIQLVPVPAIVTVFNIQKTLEQGATNLFYKWQNSAHKFHEDLFIRTVVQAVNGENGSRTIQVVFQSVFQGTVKELLPLMEESFPELGLEAKDCSEMSWINSTLNIAGLSGRPLEILLNRSQQSRGYFKGKSDFVKEAIKPRDLESLWKFMLAEDISPMLINEPLGGKMAEISEFAVPFPHRAGNLYNIQYFMPWSEGSATARSLQASKRLYDYMTPYVSKSPRGAYVNYKDLDLGVNQDINTGFMEASVWGEKYFKANFVKLAFVKRKVDPENFFWNEQSIPPFEVKWMKKGGN</sequence>
<protein>
    <submittedName>
        <fullName evidence="10">Berberine bridge enzyme-like</fullName>
    </submittedName>
</protein>
<dbReference type="InterPro" id="IPR036318">
    <property type="entry name" value="FAD-bd_PCMH-like_sf"/>
</dbReference>
<feature type="signal peptide" evidence="8">
    <location>
        <begin position="1"/>
        <end position="24"/>
    </location>
</feature>
<dbReference type="Proteomes" id="UP000554482">
    <property type="component" value="Unassembled WGS sequence"/>
</dbReference>
<dbReference type="EMBL" id="JABWDY010031116">
    <property type="protein sequence ID" value="KAF5185123.1"/>
    <property type="molecule type" value="Genomic_DNA"/>
</dbReference>
<evidence type="ECO:0000256" key="8">
    <source>
        <dbReference type="SAM" id="SignalP"/>
    </source>
</evidence>
<feature type="domain" description="FAD-binding PCMH-type" evidence="9">
    <location>
        <begin position="74"/>
        <end position="248"/>
    </location>
</feature>
<dbReference type="OrthoDB" id="407275at2759"/>
<proteinExistence type="inferred from homology"/>
<name>A0A7J6VJN7_THATH</name>
<keyword evidence="6" id="KW-1015">Disulfide bond</keyword>
<evidence type="ECO:0000313" key="11">
    <source>
        <dbReference type="Proteomes" id="UP000554482"/>
    </source>
</evidence>
<keyword evidence="4 8" id="KW-0732">Signal</keyword>
<dbReference type="AlphaFoldDB" id="A0A7J6VJN7"/>
<accession>A0A7J6VJN7</accession>
<dbReference type="InterPro" id="IPR016169">
    <property type="entry name" value="FAD-bd_PCMH_sub2"/>
</dbReference>
<evidence type="ECO:0000256" key="7">
    <source>
        <dbReference type="ARBA" id="ARBA00023180"/>
    </source>
</evidence>
<evidence type="ECO:0000256" key="1">
    <source>
        <dbReference type="ARBA" id="ARBA00001974"/>
    </source>
</evidence>
<comment type="similarity">
    <text evidence="2">Belongs to the oxygen-dependent FAD-linked oxidoreductase family.</text>
</comment>
<evidence type="ECO:0000256" key="2">
    <source>
        <dbReference type="ARBA" id="ARBA00005466"/>
    </source>
</evidence>
<keyword evidence="3" id="KW-0285">Flavoprotein</keyword>
<dbReference type="Pfam" id="PF08031">
    <property type="entry name" value="BBE"/>
    <property type="match status" value="1"/>
</dbReference>
<comment type="caution">
    <text evidence="10">The sequence shown here is derived from an EMBL/GenBank/DDBJ whole genome shotgun (WGS) entry which is preliminary data.</text>
</comment>
<dbReference type="SUPFAM" id="SSF56176">
    <property type="entry name" value="FAD-binding/transporter-associated domain-like"/>
    <property type="match status" value="1"/>
</dbReference>
<dbReference type="InterPro" id="IPR012951">
    <property type="entry name" value="BBE"/>
</dbReference>
<dbReference type="GO" id="GO:0071949">
    <property type="term" value="F:FAD binding"/>
    <property type="evidence" value="ECO:0007669"/>
    <property type="project" value="InterPro"/>
</dbReference>
<dbReference type="Gene3D" id="3.30.43.10">
    <property type="entry name" value="Uridine Diphospho-n-acetylenolpyruvylglucosamine Reductase, domain 2"/>
    <property type="match status" value="1"/>
</dbReference>
<dbReference type="InterPro" id="IPR006094">
    <property type="entry name" value="Oxid_FAD_bind_N"/>
</dbReference>
<evidence type="ECO:0000313" key="10">
    <source>
        <dbReference type="EMBL" id="KAF5185123.1"/>
    </source>
</evidence>
<evidence type="ECO:0000256" key="5">
    <source>
        <dbReference type="ARBA" id="ARBA00022827"/>
    </source>
</evidence>
<dbReference type="PANTHER" id="PTHR32448">
    <property type="entry name" value="OS08G0158400 PROTEIN"/>
    <property type="match status" value="1"/>
</dbReference>
<dbReference type="Pfam" id="PF01565">
    <property type="entry name" value="FAD_binding_4"/>
    <property type="match status" value="1"/>
</dbReference>
<gene>
    <name evidence="10" type="ORF">FRX31_025290</name>
</gene>
<evidence type="ECO:0000259" key="9">
    <source>
        <dbReference type="PROSITE" id="PS51387"/>
    </source>
</evidence>
<dbReference type="GO" id="GO:0016491">
    <property type="term" value="F:oxidoreductase activity"/>
    <property type="evidence" value="ECO:0007669"/>
    <property type="project" value="InterPro"/>
</dbReference>
<evidence type="ECO:0000256" key="3">
    <source>
        <dbReference type="ARBA" id="ARBA00022630"/>
    </source>
</evidence>